<dbReference type="Pfam" id="PF19742">
    <property type="entry name" value="DUF6231"/>
    <property type="match status" value="1"/>
</dbReference>
<name>A0A917PI13_9PSED</name>
<proteinExistence type="predicted"/>
<organism evidence="1 2">
    <name type="scientific">Pseudomonas matsuisoli</name>
    <dbReference type="NCBI Taxonomy" id="1515666"/>
    <lineage>
        <taxon>Bacteria</taxon>
        <taxon>Pseudomonadati</taxon>
        <taxon>Pseudomonadota</taxon>
        <taxon>Gammaproteobacteria</taxon>
        <taxon>Pseudomonadales</taxon>
        <taxon>Pseudomonadaceae</taxon>
        <taxon>Pseudomonas</taxon>
    </lineage>
</organism>
<dbReference type="InterPro" id="IPR046199">
    <property type="entry name" value="DUF6231"/>
</dbReference>
<dbReference type="AlphaFoldDB" id="A0A917PI13"/>
<dbReference type="Proteomes" id="UP000635983">
    <property type="component" value="Unassembled WGS sequence"/>
</dbReference>
<reference evidence="1" key="1">
    <citation type="journal article" date="2014" name="Int. J. Syst. Evol. Microbiol.">
        <title>Complete genome sequence of Corynebacterium casei LMG S-19264T (=DSM 44701T), isolated from a smear-ripened cheese.</title>
        <authorList>
            <consortium name="US DOE Joint Genome Institute (JGI-PGF)"/>
            <person name="Walter F."/>
            <person name="Albersmeier A."/>
            <person name="Kalinowski J."/>
            <person name="Ruckert C."/>
        </authorList>
    </citation>
    <scope>NUCLEOTIDE SEQUENCE</scope>
    <source>
        <strain evidence="1">JCM 30078</strain>
    </source>
</reference>
<reference evidence="1" key="2">
    <citation type="submission" date="2020-09" db="EMBL/GenBank/DDBJ databases">
        <authorList>
            <person name="Sun Q."/>
            <person name="Ohkuma M."/>
        </authorList>
    </citation>
    <scope>NUCLEOTIDE SEQUENCE</scope>
    <source>
        <strain evidence="1">JCM 30078</strain>
    </source>
</reference>
<gene>
    <name evidence="1" type="ORF">GCM10009304_01470</name>
</gene>
<dbReference type="EMBL" id="BMPO01000001">
    <property type="protein sequence ID" value="GGJ79298.1"/>
    <property type="molecule type" value="Genomic_DNA"/>
</dbReference>
<accession>A0A917PI13</accession>
<evidence type="ECO:0000313" key="1">
    <source>
        <dbReference type="EMBL" id="GGJ79298.1"/>
    </source>
</evidence>
<protein>
    <submittedName>
        <fullName evidence="1">Uncharacterized protein</fullName>
    </submittedName>
</protein>
<sequence length="153" mass="17505">MLAALIDQTRPDRVLYVGQGALPALEAYRAAHTERTVTAAKPGLLEAEMGSQRYDLALFADCFEHMSKRDGQQLLGGVRNLNASRIMVLVDLAATEWRDTDFFALALQVNARFQREDQVLTLYGYDLLEYKQAPDWLNAKFWANPENFGKYWW</sequence>
<evidence type="ECO:0000313" key="2">
    <source>
        <dbReference type="Proteomes" id="UP000635983"/>
    </source>
</evidence>
<comment type="caution">
    <text evidence="1">The sequence shown here is derived from an EMBL/GenBank/DDBJ whole genome shotgun (WGS) entry which is preliminary data.</text>
</comment>
<keyword evidence="2" id="KW-1185">Reference proteome</keyword>